<dbReference type="EMBL" id="LXQA010010147">
    <property type="protein sequence ID" value="MCH86327.1"/>
    <property type="molecule type" value="Genomic_DNA"/>
</dbReference>
<protein>
    <submittedName>
        <fullName evidence="2">Uncharacterized protein</fullName>
    </submittedName>
</protein>
<name>A0A392MFP2_9FABA</name>
<keyword evidence="1" id="KW-0472">Membrane</keyword>
<dbReference type="AlphaFoldDB" id="A0A392MFP2"/>
<organism evidence="2 3">
    <name type="scientific">Trifolium medium</name>
    <dbReference type="NCBI Taxonomy" id="97028"/>
    <lineage>
        <taxon>Eukaryota</taxon>
        <taxon>Viridiplantae</taxon>
        <taxon>Streptophyta</taxon>
        <taxon>Embryophyta</taxon>
        <taxon>Tracheophyta</taxon>
        <taxon>Spermatophyta</taxon>
        <taxon>Magnoliopsida</taxon>
        <taxon>eudicotyledons</taxon>
        <taxon>Gunneridae</taxon>
        <taxon>Pentapetalae</taxon>
        <taxon>rosids</taxon>
        <taxon>fabids</taxon>
        <taxon>Fabales</taxon>
        <taxon>Fabaceae</taxon>
        <taxon>Papilionoideae</taxon>
        <taxon>50 kb inversion clade</taxon>
        <taxon>NPAAA clade</taxon>
        <taxon>Hologalegina</taxon>
        <taxon>IRL clade</taxon>
        <taxon>Trifolieae</taxon>
        <taxon>Trifolium</taxon>
    </lineage>
</organism>
<dbReference type="Proteomes" id="UP000265520">
    <property type="component" value="Unassembled WGS sequence"/>
</dbReference>
<evidence type="ECO:0000256" key="1">
    <source>
        <dbReference type="SAM" id="Phobius"/>
    </source>
</evidence>
<reference evidence="2 3" key="1">
    <citation type="journal article" date="2018" name="Front. Plant Sci.">
        <title>Red Clover (Trifolium pratense) and Zigzag Clover (T. medium) - A Picture of Genomic Similarities and Differences.</title>
        <authorList>
            <person name="Dluhosova J."/>
            <person name="Istvanek J."/>
            <person name="Nedelnik J."/>
            <person name="Repkova J."/>
        </authorList>
    </citation>
    <scope>NUCLEOTIDE SEQUENCE [LARGE SCALE GENOMIC DNA]</scope>
    <source>
        <strain evidence="3">cv. 10/8</strain>
        <tissue evidence="2">Leaf</tissue>
    </source>
</reference>
<feature type="transmembrane region" description="Helical" evidence="1">
    <location>
        <begin position="24"/>
        <end position="43"/>
    </location>
</feature>
<accession>A0A392MFP2</accession>
<keyword evidence="1" id="KW-1133">Transmembrane helix</keyword>
<gene>
    <name evidence="2" type="ORF">A2U01_0007182</name>
</gene>
<evidence type="ECO:0000313" key="3">
    <source>
        <dbReference type="Proteomes" id="UP000265520"/>
    </source>
</evidence>
<proteinExistence type="predicted"/>
<keyword evidence="1" id="KW-0812">Transmembrane</keyword>
<keyword evidence="3" id="KW-1185">Reference proteome</keyword>
<evidence type="ECO:0000313" key="2">
    <source>
        <dbReference type="EMBL" id="MCH86327.1"/>
    </source>
</evidence>
<comment type="caution">
    <text evidence="2">The sequence shown here is derived from an EMBL/GenBank/DDBJ whole genome shotgun (WGS) entry which is preliminary data.</text>
</comment>
<sequence>MYGILCAVSFAAFRIISPNTNFAIFNLALCLFVFILIAFIYYYQNQTFDDAATYASELPLVNGDGNISAPEQLESVAGQPATQHKLDIGGEECVEVPLPPPCMTGFDRDCDVMVDLEGNRVVMMETDAR</sequence>